<accession>A0A6C0J8D7</accession>
<protein>
    <submittedName>
        <fullName evidence="1">Uncharacterized protein</fullName>
    </submittedName>
</protein>
<sequence>MLQTINSRNGVDIIPPEQSNNVATIPIIENDILSYASGFKKKKQTIFINKDMAILWLNIIYNKKDNFEVDPKLNRLNTKYRQALGITGKEAQADLTLITSVLLTKNVDAAHIDKINHMSRFIGNDKRYTTKVRNDIFNFMEMFLRYITLIGKMESKTERNNMLEKFPPSDTNYGCIQALTALLKKELMLIECVGTEAFLLKTHEFCLQEMVNYIGDVDVAQTTVEKIIDGENAHIPSALNIILGINMASIDPIGSIVERKLETFWKDTWVQSYERRLNGRLQKVLQEDLNELKEIFADDLNDNYSNIREMLLIKGIYVENCIELSDDDITVIWDREKIKNILIQRYSFVVREETPQTNKKIDSSNFRLFYRGDARSYKVIFREGFQIGKTFEGVNTSADIKLARRFLHGGYIFGFVSDLNTDKNFSGDGEMYSEHYIFKSVPSTQIAFTIINNCVVFNPSFNALSISDLTNLIQKDPEMGDTDHMSQLLFEEING</sequence>
<reference evidence="1" key="1">
    <citation type="journal article" date="2020" name="Nature">
        <title>Giant virus diversity and host interactions through global metagenomics.</title>
        <authorList>
            <person name="Schulz F."/>
            <person name="Roux S."/>
            <person name="Paez-Espino D."/>
            <person name="Jungbluth S."/>
            <person name="Walsh D.A."/>
            <person name="Denef V.J."/>
            <person name="McMahon K.D."/>
            <person name="Konstantinidis K.T."/>
            <person name="Eloe-Fadrosh E.A."/>
            <person name="Kyrpides N.C."/>
            <person name="Woyke T."/>
        </authorList>
    </citation>
    <scope>NUCLEOTIDE SEQUENCE</scope>
    <source>
        <strain evidence="1">GVMAG-M-3300025880-56</strain>
    </source>
</reference>
<dbReference type="AlphaFoldDB" id="A0A6C0J8D7"/>
<dbReference type="EMBL" id="MN740351">
    <property type="protein sequence ID" value="QHU02025.1"/>
    <property type="molecule type" value="Genomic_DNA"/>
</dbReference>
<proteinExistence type="predicted"/>
<evidence type="ECO:0000313" key="1">
    <source>
        <dbReference type="EMBL" id="QHU02025.1"/>
    </source>
</evidence>
<name>A0A6C0J8D7_9ZZZZ</name>
<organism evidence="1">
    <name type="scientific">viral metagenome</name>
    <dbReference type="NCBI Taxonomy" id="1070528"/>
    <lineage>
        <taxon>unclassified sequences</taxon>
        <taxon>metagenomes</taxon>
        <taxon>organismal metagenomes</taxon>
    </lineage>
</organism>